<dbReference type="PANTHER" id="PTHR18934:SF145">
    <property type="entry name" value="ATP-DEPENDENT RNA HELICASE DHX57-RELATED"/>
    <property type="match status" value="1"/>
</dbReference>
<dbReference type="Pfam" id="PF04408">
    <property type="entry name" value="WHD_HA2"/>
    <property type="match status" value="1"/>
</dbReference>
<dbReference type="SUPFAM" id="SSF52540">
    <property type="entry name" value="P-loop containing nucleoside triphosphate hydrolases"/>
    <property type="match status" value="1"/>
</dbReference>
<dbReference type="InterPro" id="IPR007502">
    <property type="entry name" value="Helicase-assoc_dom"/>
</dbReference>
<name>A0ABQ7FUI7_DUNSA</name>
<keyword evidence="1" id="KW-0547">Nucleotide-binding</keyword>
<evidence type="ECO:0000259" key="4">
    <source>
        <dbReference type="PROSITE" id="PS51194"/>
    </source>
</evidence>
<protein>
    <submittedName>
        <fullName evidence="5">P-loop containing nucleoside triphosphate hydrolase protein</fullName>
    </submittedName>
</protein>
<reference evidence="5" key="1">
    <citation type="submission" date="2017-08" db="EMBL/GenBank/DDBJ databases">
        <authorList>
            <person name="Polle J.E."/>
            <person name="Barry K."/>
            <person name="Cushman J."/>
            <person name="Schmutz J."/>
            <person name="Tran D."/>
            <person name="Hathwaick L.T."/>
            <person name="Yim W.C."/>
            <person name="Jenkins J."/>
            <person name="Mckie-Krisberg Z.M."/>
            <person name="Prochnik S."/>
            <person name="Lindquist E."/>
            <person name="Dockter R.B."/>
            <person name="Adam C."/>
            <person name="Molina H."/>
            <person name="Bunkerborg J."/>
            <person name="Jin E."/>
            <person name="Buchheim M."/>
            <person name="Magnuson J."/>
        </authorList>
    </citation>
    <scope>NUCLEOTIDE SEQUENCE</scope>
    <source>
        <strain evidence="5">CCAP 19/18</strain>
    </source>
</reference>
<dbReference type="PANTHER" id="PTHR18934">
    <property type="entry name" value="ATP-DEPENDENT RNA HELICASE"/>
    <property type="match status" value="1"/>
</dbReference>
<evidence type="ECO:0000256" key="3">
    <source>
        <dbReference type="SAM" id="MobiDB-lite"/>
    </source>
</evidence>
<dbReference type="Gene3D" id="1.20.120.1080">
    <property type="match status" value="1"/>
</dbReference>
<dbReference type="Gene3D" id="3.40.50.300">
    <property type="entry name" value="P-loop containing nucleotide triphosphate hydrolases"/>
    <property type="match status" value="1"/>
</dbReference>
<evidence type="ECO:0000313" key="5">
    <source>
        <dbReference type="EMBL" id="KAF5825923.1"/>
    </source>
</evidence>
<dbReference type="SMART" id="SM00847">
    <property type="entry name" value="HA2"/>
    <property type="match status" value="1"/>
</dbReference>
<sequence>MQHLHRPPPGVFKIVLATNVAETSITIDDVSFVVDTGRAKEMQHDADRGILRLQEQWVSQASAQQRRGRAGRVRPGLCFRMFSRRQFARMDPHTAPEMLRSPLESVCLTIRAMITTHRQARQQQLQQELAEQLGRRHPGKQQQQQQQQQQQAGLMQDDGGSSILQQDVRGVLRHCLSPPPYAAVEGALTLLRQIGALDAMEELTALGHHLTQMPMDPRVGKMLVYGAMLACLDPVLTIAAAMAHGRPVFMSP</sequence>
<feature type="region of interest" description="Disordered" evidence="3">
    <location>
        <begin position="133"/>
        <end position="160"/>
    </location>
</feature>
<dbReference type="InterPro" id="IPR027417">
    <property type="entry name" value="P-loop_NTPase"/>
</dbReference>
<dbReference type="Pfam" id="PF00271">
    <property type="entry name" value="Helicase_C"/>
    <property type="match status" value="1"/>
</dbReference>
<dbReference type="GO" id="GO:0016787">
    <property type="term" value="F:hydrolase activity"/>
    <property type="evidence" value="ECO:0007669"/>
    <property type="project" value="UniProtKB-KW"/>
</dbReference>
<dbReference type="InterPro" id="IPR001650">
    <property type="entry name" value="Helicase_C-like"/>
</dbReference>
<dbReference type="CDD" id="cd18791">
    <property type="entry name" value="SF2_C_RHA"/>
    <property type="match status" value="1"/>
</dbReference>
<dbReference type="InterPro" id="IPR048333">
    <property type="entry name" value="HA2_WH"/>
</dbReference>
<evidence type="ECO:0000256" key="1">
    <source>
        <dbReference type="ARBA" id="ARBA00022741"/>
    </source>
</evidence>
<evidence type="ECO:0000313" key="6">
    <source>
        <dbReference type="Proteomes" id="UP000815325"/>
    </source>
</evidence>
<dbReference type="Pfam" id="PF21010">
    <property type="entry name" value="HA2_C"/>
    <property type="match status" value="1"/>
</dbReference>
<evidence type="ECO:0000256" key="2">
    <source>
        <dbReference type="ARBA" id="ARBA00022840"/>
    </source>
</evidence>
<dbReference type="PROSITE" id="PS51194">
    <property type="entry name" value="HELICASE_CTER"/>
    <property type="match status" value="1"/>
</dbReference>
<feature type="non-terminal residue" evidence="5">
    <location>
        <position position="252"/>
    </location>
</feature>
<proteinExistence type="predicted"/>
<organism evidence="5 6">
    <name type="scientific">Dunaliella salina</name>
    <name type="common">Green alga</name>
    <name type="synonym">Protococcus salinus</name>
    <dbReference type="NCBI Taxonomy" id="3046"/>
    <lineage>
        <taxon>Eukaryota</taxon>
        <taxon>Viridiplantae</taxon>
        <taxon>Chlorophyta</taxon>
        <taxon>core chlorophytes</taxon>
        <taxon>Chlorophyceae</taxon>
        <taxon>CS clade</taxon>
        <taxon>Chlamydomonadales</taxon>
        <taxon>Dunaliellaceae</taxon>
        <taxon>Dunaliella</taxon>
    </lineage>
</organism>
<gene>
    <name evidence="5" type="ORF">DUNSADRAFT_5921</name>
</gene>
<feature type="compositionally biased region" description="Low complexity" evidence="3">
    <location>
        <begin position="141"/>
        <end position="151"/>
    </location>
</feature>
<dbReference type="Proteomes" id="UP000815325">
    <property type="component" value="Unassembled WGS sequence"/>
</dbReference>
<keyword evidence="5" id="KW-0378">Hydrolase</keyword>
<keyword evidence="2" id="KW-0067">ATP-binding</keyword>
<dbReference type="EMBL" id="MU071679">
    <property type="protein sequence ID" value="KAF5825923.1"/>
    <property type="molecule type" value="Genomic_DNA"/>
</dbReference>
<keyword evidence="6" id="KW-1185">Reference proteome</keyword>
<feature type="domain" description="Helicase C-terminal" evidence="4">
    <location>
        <begin position="1"/>
        <end position="114"/>
    </location>
</feature>
<comment type="caution">
    <text evidence="5">The sequence shown here is derived from an EMBL/GenBank/DDBJ whole genome shotgun (WGS) entry which is preliminary data.</text>
</comment>
<accession>A0ABQ7FUI7</accession>